<dbReference type="Proteomes" id="UP000822688">
    <property type="component" value="Chromosome 11"/>
</dbReference>
<sequence>MVSYFARRATDFISAETHRFISRGYALIVSILECMYHLKRRIGIQNLTPLRHVPFVIKEKLKAVLFVHTAANSTFSTWKCFIGRGCSLLCKNAPSGTLD</sequence>
<proteinExistence type="predicted"/>
<name>A0A8T0GFA1_CERPU</name>
<gene>
    <name evidence="1" type="ORF">KC19_11G122200</name>
</gene>
<dbReference type="EMBL" id="CM026432">
    <property type="protein sequence ID" value="KAG0557345.1"/>
    <property type="molecule type" value="Genomic_DNA"/>
</dbReference>
<accession>A0A8T0GFA1</accession>
<evidence type="ECO:0000313" key="1">
    <source>
        <dbReference type="EMBL" id="KAG0557345.1"/>
    </source>
</evidence>
<evidence type="ECO:0000313" key="2">
    <source>
        <dbReference type="Proteomes" id="UP000822688"/>
    </source>
</evidence>
<reference evidence="1 2" key="1">
    <citation type="submission" date="2020-06" db="EMBL/GenBank/DDBJ databases">
        <title>WGS assembly of Ceratodon purpureus strain R40.</title>
        <authorList>
            <person name="Carey S.B."/>
            <person name="Jenkins J."/>
            <person name="Shu S."/>
            <person name="Lovell J.T."/>
            <person name="Sreedasyam A."/>
            <person name="Maumus F."/>
            <person name="Tiley G.P."/>
            <person name="Fernandez-Pozo N."/>
            <person name="Barry K."/>
            <person name="Chen C."/>
            <person name="Wang M."/>
            <person name="Lipzen A."/>
            <person name="Daum C."/>
            <person name="Saski C.A."/>
            <person name="Payton A.C."/>
            <person name="Mcbreen J.C."/>
            <person name="Conrad R.E."/>
            <person name="Kollar L.M."/>
            <person name="Olsson S."/>
            <person name="Huttunen S."/>
            <person name="Landis J.B."/>
            <person name="Wickett N.J."/>
            <person name="Johnson M.G."/>
            <person name="Rensing S.A."/>
            <person name="Grimwood J."/>
            <person name="Schmutz J."/>
            <person name="Mcdaniel S.F."/>
        </authorList>
    </citation>
    <scope>NUCLEOTIDE SEQUENCE [LARGE SCALE GENOMIC DNA]</scope>
    <source>
        <strain evidence="1 2">R40</strain>
    </source>
</reference>
<protein>
    <submittedName>
        <fullName evidence="1">Uncharacterized protein</fullName>
    </submittedName>
</protein>
<keyword evidence="2" id="KW-1185">Reference proteome</keyword>
<organism evidence="1 2">
    <name type="scientific">Ceratodon purpureus</name>
    <name type="common">Fire moss</name>
    <name type="synonym">Dicranum purpureum</name>
    <dbReference type="NCBI Taxonomy" id="3225"/>
    <lineage>
        <taxon>Eukaryota</taxon>
        <taxon>Viridiplantae</taxon>
        <taxon>Streptophyta</taxon>
        <taxon>Embryophyta</taxon>
        <taxon>Bryophyta</taxon>
        <taxon>Bryophytina</taxon>
        <taxon>Bryopsida</taxon>
        <taxon>Dicranidae</taxon>
        <taxon>Pseudoditrichales</taxon>
        <taxon>Ditrichaceae</taxon>
        <taxon>Ceratodon</taxon>
    </lineage>
</organism>
<comment type="caution">
    <text evidence="1">The sequence shown here is derived from an EMBL/GenBank/DDBJ whole genome shotgun (WGS) entry which is preliminary data.</text>
</comment>
<dbReference type="AlphaFoldDB" id="A0A8T0GFA1"/>